<feature type="repeat" description="WD" evidence="12">
    <location>
        <begin position="359"/>
        <end position="400"/>
    </location>
</feature>
<dbReference type="InterPro" id="IPR019775">
    <property type="entry name" value="WD40_repeat_CS"/>
</dbReference>
<evidence type="ECO:0000256" key="3">
    <source>
        <dbReference type="ARBA" id="ARBA00022574"/>
    </source>
</evidence>
<sequence>MVLTERQKKDLQRAILEYLISDGGETVFPRTIEAFKTEAQISDINDVDKGILEKKWTSVVRLQKRVMELETQLNDLQKQLKSGIATNGIENDTLKTNATIGENNRLIPKGPAKASLSGHRGPVTCIATHPIYSLVASGSEDSTIKLWDYETNQYDRTLKGHTGTITGVSFSTGSTILLASCSSDMSAKLWDMNTFNCLKTLRGHDHTLSAIKFLPSNDHIITCSRDKTIKCWEVSSGFCIRTFNGHSDWVRCLSISLDGDHIASAGTDQTIIIWKFSNGQNIQTLRGHEHVIECINFGKKPITADLSSPVKANKEENNNGKILTNESNNSIDLGYLVSGSRDKTVKLWDALRGVCLMTFSSHENWVRGVVINPTGKFIISCSDDKSIRVFDIKESRCLRTIADAHGHFITSISFSQIHPIIVTGSVDKTINIWTCS</sequence>
<name>A0A7S0SXC9_9STRA</name>
<evidence type="ECO:0000256" key="1">
    <source>
        <dbReference type="ARBA" id="ARBA00022448"/>
    </source>
</evidence>
<dbReference type="InterPro" id="IPR056795">
    <property type="entry name" value="PAC1-like_LisH-like_dom"/>
</dbReference>
<evidence type="ECO:0000256" key="7">
    <source>
        <dbReference type="ARBA" id="ARBA00022776"/>
    </source>
</evidence>
<reference evidence="14" key="1">
    <citation type="submission" date="2021-01" db="EMBL/GenBank/DDBJ databases">
        <authorList>
            <person name="Corre E."/>
            <person name="Pelletier E."/>
            <person name="Niang G."/>
            <person name="Scheremetjew M."/>
            <person name="Finn R."/>
            <person name="Kale V."/>
            <person name="Holt S."/>
            <person name="Cochrane G."/>
            <person name="Meng A."/>
            <person name="Brown T."/>
            <person name="Cohen L."/>
        </authorList>
    </citation>
    <scope>NUCLEOTIDE SEQUENCE</scope>
    <source>
        <strain evidence="14">UTEXLB2642</strain>
    </source>
</reference>
<evidence type="ECO:0000256" key="2">
    <source>
        <dbReference type="ARBA" id="ARBA00022490"/>
    </source>
</evidence>
<dbReference type="Gene3D" id="2.130.10.10">
    <property type="entry name" value="YVTN repeat-like/Quinoprotein amine dehydrogenase"/>
    <property type="match status" value="1"/>
</dbReference>
<proteinExistence type="inferred from homology"/>
<dbReference type="GO" id="GO:0051012">
    <property type="term" value="P:microtubule sliding"/>
    <property type="evidence" value="ECO:0007669"/>
    <property type="project" value="UniProtKB-UniRule"/>
</dbReference>
<dbReference type="Gene3D" id="1.20.960.30">
    <property type="match status" value="1"/>
</dbReference>
<dbReference type="GO" id="GO:0005874">
    <property type="term" value="C:microtubule"/>
    <property type="evidence" value="ECO:0007669"/>
    <property type="project" value="UniProtKB-KW"/>
</dbReference>
<feature type="repeat" description="WD" evidence="12">
    <location>
        <begin position="243"/>
        <end position="284"/>
    </location>
</feature>
<evidence type="ECO:0000256" key="8">
    <source>
        <dbReference type="ARBA" id="ARBA00023054"/>
    </source>
</evidence>
<feature type="repeat" description="WD" evidence="12">
    <location>
        <begin position="402"/>
        <end position="436"/>
    </location>
</feature>
<keyword evidence="9 11" id="KW-0206">Cytoskeleton</keyword>
<feature type="repeat" description="WD" evidence="12">
    <location>
        <begin position="158"/>
        <end position="200"/>
    </location>
</feature>
<accession>A0A7S0SXC9</accession>
<evidence type="ECO:0000259" key="13">
    <source>
        <dbReference type="Pfam" id="PF24951"/>
    </source>
</evidence>
<dbReference type="GO" id="GO:0005875">
    <property type="term" value="C:microtubule associated complex"/>
    <property type="evidence" value="ECO:0007669"/>
    <property type="project" value="UniProtKB-UniRule"/>
</dbReference>
<evidence type="ECO:0000256" key="11">
    <source>
        <dbReference type="HAMAP-Rule" id="MF_03141"/>
    </source>
</evidence>
<dbReference type="GO" id="GO:0005737">
    <property type="term" value="C:cytoplasm"/>
    <property type="evidence" value="ECO:0007669"/>
    <property type="project" value="UniProtKB-UniRule"/>
</dbReference>
<dbReference type="InterPro" id="IPR015943">
    <property type="entry name" value="WD40/YVTN_repeat-like_dom_sf"/>
</dbReference>
<dbReference type="FunFam" id="1.20.960.30:FF:000002">
    <property type="entry name" value="Platelet-activating factor acetylhydrolase ib"/>
    <property type="match status" value="1"/>
</dbReference>
<dbReference type="PROSITE" id="PS50082">
    <property type="entry name" value="WD_REPEATS_2"/>
    <property type="match status" value="7"/>
</dbReference>
<dbReference type="SUPFAM" id="SSF50978">
    <property type="entry name" value="WD40 repeat-like"/>
    <property type="match status" value="1"/>
</dbReference>
<dbReference type="PANTHER" id="PTHR19879">
    <property type="entry name" value="TRANSCRIPTION INITIATION FACTOR TFIID"/>
    <property type="match status" value="1"/>
</dbReference>
<evidence type="ECO:0000256" key="12">
    <source>
        <dbReference type="PROSITE-ProRule" id="PRU00221"/>
    </source>
</evidence>
<keyword evidence="2 11" id="KW-0963">Cytoplasm</keyword>
<feature type="repeat" description="WD" evidence="12">
    <location>
        <begin position="335"/>
        <end position="358"/>
    </location>
</feature>
<evidence type="ECO:0000313" key="14">
    <source>
        <dbReference type="EMBL" id="CAD8719412.1"/>
    </source>
</evidence>
<dbReference type="Pfam" id="PF00400">
    <property type="entry name" value="WD40"/>
    <property type="match status" value="7"/>
</dbReference>
<keyword evidence="6" id="KW-0677">Repeat</keyword>
<comment type="subcellular location">
    <subcellularLocation>
        <location evidence="11">Cytoplasm</location>
        <location evidence="11">Cytoskeleton</location>
    </subcellularLocation>
    <subcellularLocation>
        <location evidence="11">Cytoplasm</location>
        <location evidence="11">Cytoskeleton</location>
        <location evidence="11">Microtubule organizing center</location>
        <location evidence="11">Centrosome</location>
    </subcellularLocation>
    <text evidence="11">Localizes to the plus end of microtubules and to the centrosome.</text>
</comment>
<dbReference type="GO" id="GO:0000132">
    <property type="term" value="P:establishment of mitotic spindle orientation"/>
    <property type="evidence" value="ECO:0007669"/>
    <property type="project" value="UniProtKB-UniRule"/>
</dbReference>
<dbReference type="EMBL" id="HBFD01005037">
    <property type="protein sequence ID" value="CAD8719412.1"/>
    <property type="molecule type" value="Transcribed_RNA"/>
</dbReference>
<dbReference type="HAMAP" id="MF_03141">
    <property type="entry name" value="lis1"/>
    <property type="match status" value="1"/>
</dbReference>
<keyword evidence="3 12" id="KW-0853">WD repeat</keyword>
<dbReference type="GO" id="GO:0005813">
    <property type="term" value="C:centrosome"/>
    <property type="evidence" value="ECO:0007669"/>
    <property type="project" value="UniProtKB-SubCell"/>
</dbReference>
<dbReference type="InterPro" id="IPR001680">
    <property type="entry name" value="WD40_rpt"/>
</dbReference>
<dbReference type="CDD" id="cd00200">
    <property type="entry name" value="WD40"/>
    <property type="match status" value="1"/>
</dbReference>
<dbReference type="AlphaFoldDB" id="A0A7S0SXC9"/>
<gene>
    <name evidence="14" type="ORF">CNEB1095_LOCUS3307</name>
</gene>
<keyword evidence="1 11" id="KW-0813">Transport</keyword>
<evidence type="ECO:0000256" key="6">
    <source>
        <dbReference type="ARBA" id="ARBA00022737"/>
    </source>
</evidence>
<dbReference type="PROSITE" id="PS50294">
    <property type="entry name" value="WD_REPEATS_REGION"/>
    <property type="match status" value="6"/>
</dbReference>
<dbReference type="PRINTS" id="PR00320">
    <property type="entry name" value="GPROTEINBRPT"/>
</dbReference>
<dbReference type="Pfam" id="PF24951">
    <property type="entry name" value="LisH_PAC1"/>
    <property type="match status" value="1"/>
</dbReference>
<dbReference type="SMART" id="SM00320">
    <property type="entry name" value="WD40"/>
    <property type="match status" value="7"/>
</dbReference>
<evidence type="ECO:0000256" key="10">
    <source>
        <dbReference type="ARBA" id="ARBA00023306"/>
    </source>
</evidence>
<keyword evidence="10 11" id="KW-0131">Cell cycle</keyword>
<keyword evidence="4 11" id="KW-0132">Cell division</keyword>
<dbReference type="InterPro" id="IPR020472">
    <property type="entry name" value="WD40_PAC1"/>
</dbReference>
<evidence type="ECO:0000256" key="5">
    <source>
        <dbReference type="ARBA" id="ARBA00022701"/>
    </source>
</evidence>
<feature type="coiled-coil region" evidence="11">
    <location>
        <begin position="59"/>
        <end position="86"/>
    </location>
</feature>
<dbReference type="PANTHER" id="PTHR19879:SF9">
    <property type="entry name" value="TRANSCRIPTION INITIATION FACTOR TFIID SUBUNIT 5"/>
    <property type="match status" value="1"/>
</dbReference>
<feature type="repeat" description="WD" evidence="12">
    <location>
        <begin position="201"/>
        <end position="242"/>
    </location>
</feature>
<dbReference type="InterPro" id="IPR037190">
    <property type="entry name" value="LIS1_N"/>
</dbReference>
<protein>
    <recommendedName>
        <fullName evidence="11">Lissencephaly-1 homolog</fullName>
    </recommendedName>
</protein>
<dbReference type="InterPro" id="IPR017252">
    <property type="entry name" value="Dynein_regulator_LIS1"/>
</dbReference>
<keyword evidence="8 11" id="KW-0175">Coiled coil</keyword>
<evidence type="ECO:0000256" key="4">
    <source>
        <dbReference type="ARBA" id="ARBA00022618"/>
    </source>
</evidence>
<keyword evidence="7 11" id="KW-0498">Mitosis</keyword>
<dbReference type="PROSITE" id="PS00678">
    <property type="entry name" value="WD_REPEATS_1"/>
    <property type="match status" value="1"/>
</dbReference>
<dbReference type="SUPFAM" id="SSF109925">
    <property type="entry name" value="Lissencephaly-1 protein (Lis-1, PAF-AH alpha) N-terminal domain"/>
    <property type="match status" value="1"/>
</dbReference>
<evidence type="ECO:0000256" key="9">
    <source>
        <dbReference type="ARBA" id="ARBA00023212"/>
    </source>
</evidence>
<comment type="similarity">
    <text evidence="11">Belongs to the WD repeat LIS1/nudF family.</text>
</comment>
<dbReference type="PIRSF" id="PIRSF037647">
    <property type="entry name" value="Dynein_regulator_Lis1"/>
    <property type="match status" value="1"/>
</dbReference>
<keyword evidence="5 11" id="KW-0493">Microtubule</keyword>
<dbReference type="InterPro" id="IPR036322">
    <property type="entry name" value="WD40_repeat_dom_sf"/>
</dbReference>
<dbReference type="GO" id="GO:0051301">
    <property type="term" value="P:cell division"/>
    <property type="evidence" value="ECO:0007669"/>
    <property type="project" value="UniProtKB-KW"/>
</dbReference>
<dbReference type="GO" id="GO:0070840">
    <property type="term" value="F:dynein complex binding"/>
    <property type="evidence" value="ECO:0007669"/>
    <property type="project" value="UniProtKB-UniRule"/>
</dbReference>
<feature type="domain" description="PAC1-like LisH-like dimerisation" evidence="13">
    <location>
        <begin position="5"/>
        <end position="43"/>
    </location>
</feature>
<organism evidence="14">
    <name type="scientific">Chromulina nebulosa</name>
    <dbReference type="NCBI Taxonomy" id="96789"/>
    <lineage>
        <taxon>Eukaryota</taxon>
        <taxon>Sar</taxon>
        <taxon>Stramenopiles</taxon>
        <taxon>Ochrophyta</taxon>
        <taxon>Chrysophyceae</taxon>
        <taxon>Chromulinales</taxon>
        <taxon>Chromulinaceae</taxon>
        <taxon>Chromulina</taxon>
    </lineage>
</organism>
<comment type="function">
    <text evidence="11">Positively regulates the activity of the minus-end directed microtubule motor protein dynein. May enhance dynein-mediated microtubule sliding by targeting dynein to the microtubule plus end. Required for several dynein- and microtubule-dependent processes.</text>
</comment>
<feature type="repeat" description="WD" evidence="12">
    <location>
        <begin position="116"/>
        <end position="157"/>
    </location>
</feature>